<reference evidence="7" key="1">
    <citation type="journal article" date="2019" name="Int. J. Syst. Evol. Microbiol.">
        <title>The Global Catalogue of Microorganisms (GCM) 10K type strain sequencing project: providing services to taxonomists for standard genome sequencing and annotation.</title>
        <authorList>
            <consortium name="The Broad Institute Genomics Platform"/>
            <consortium name="The Broad Institute Genome Sequencing Center for Infectious Disease"/>
            <person name="Wu L."/>
            <person name="Ma J."/>
        </authorList>
    </citation>
    <scope>NUCLEOTIDE SEQUENCE [LARGE SCALE GENOMIC DNA]</scope>
    <source>
        <strain evidence="7">KCTC 42644</strain>
    </source>
</reference>
<dbReference type="GO" id="GO:0008113">
    <property type="term" value="F:peptide-methionine (S)-S-oxide reductase activity"/>
    <property type="evidence" value="ECO:0007669"/>
    <property type="project" value="UniProtKB-EC"/>
</dbReference>
<evidence type="ECO:0000256" key="4">
    <source>
        <dbReference type="HAMAP-Rule" id="MF_01401"/>
    </source>
</evidence>
<dbReference type="PANTHER" id="PTHR43774:SF1">
    <property type="entry name" value="PEPTIDE METHIONINE SULFOXIDE REDUCTASE MSRA 2"/>
    <property type="match status" value="1"/>
</dbReference>
<protein>
    <recommendedName>
        <fullName evidence="4">Peptide methionine sulfoxide reductase MsrA</fullName>
        <shortName evidence="4">Protein-methionine-S-oxide reductase</shortName>
        <ecNumber evidence="4">1.8.4.11</ecNumber>
    </recommendedName>
    <alternativeName>
        <fullName evidence="4">Peptide-methionine (S)-S-oxide reductase</fullName>
        <shortName evidence="4">Peptide Met(O) reductase</shortName>
    </alternativeName>
</protein>
<comment type="caution">
    <text evidence="6">The sequence shown here is derived from an EMBL/GenBank/DDBJ whole genome shotgun (WGS) entry which is preliminary data.</text>
</comment>
<dbReference type="EC" id="1.8.4.11" evidence="4"/>
<evidence type="ECO:0000256" key="3">
    <source>
        <dbReference type="ARBA" id="ARBA00048782"/>
    </source>
</evidence>
<organism evidence="6 7">
    <name type="scientific">Sphingoaurantiacus capsulatus</name>
    <dbReference type="NCBI Taxonomy" id="1771310"/>
    <lineage>
        <taxon>Bacteria</taxon>
        <taxon>Pseudomonadati</taxon>
        <taxon>Pseudomonadota</taxon>
        <taxon>Alphaproteobacteria</taxon>
        <taxon>Sphingomonadales</taxon>
        <taxon>Sphingosinicellaceae</taxon>
        <taxon>Sphingoaurantiacus</taxon>
    </lineage>
</organism>
<evidence type="ECO:0000313" key="6">
    <source>
        <dbReference type="EMBL" id="MFC3713320.1"/>
    </source>
</evidence>
<dbReference type="EMBL" id="JBHRXV010000010">
    <property type="protein sequence ID" value="MFC3713320.1"/>
    <property type="molecule type" value="Genomic_DNA"/>
</dbReference>
<feature type="active site" evidence="4">
    <location>
        <position position="12"/>
    </location>
</feature>
<dbReference type="RefSeq" id="WP_380861687.1">
    <property type="nucleotide sequence ID" value="NZ_JBHRXV010000010.1"/>
</dbReference>
<evidence type="ECO:0000313" key="7">
    <source>
        <dbReference type="Proteomes" id="UP001595615"/>
    </source>
</evidence>
<evidence type="ECO:0000256" key="1">
    <source>
        <dbReference type="ARBA" id="ARBA00023002"/>
    </source>
</evidence>
<comment type="function">
    <text evidence="4">Has an important function as a repair enzyme for proteins that have been inactivated by oxidation. Catalyzes the reversible oxidation-reduction of methionine sulfoxide in proteins to methionine.</text>
</comment>
<dbReference type="Proteomes" id="UP001595615">
    <property type="component" value="Unassembled WGS sequence"/>
</dbReference>
<dbReference type="HAMAP" id="MF_01401">
    <property type="entry name" value="MsrA"/>
    <property type="match status" value="1"/>
</dbReference>
<comment type="similarity">
    <text evidence="4">Belongs to the MsrA Met sulfoxide reductase family.</text>
</comment>
<dbReference type="SUPFAM" id="SSF55068">
    <property type="entry name" value="Peptide methionine sulfoxide reductase"/>
    <property type="match status" value="1"/>
</dbReference>
<dbReference type="InterPro" id="IPR036509">
    <property type="entry name" value="Met_Sox_Rdtase_MsrA_sf"/>
</dbReference>
<dbReference type="NCBIfam" id="TIGR00401">
    <property type="entry name" value="msrA"/>
    <property type="match status" value="1"/>
</dbReference>
<evidence type="ECO:0000256" key="2">
    <source>
        <dbReference type="ARBA" id="ARBA00047806"/>
    </source>
</evidence>
<accession>A0ABV7XAZ9</accession>
<dbReference type="PANTHER" id="PTHR43774">
    <property type="entry name" value="PEPTIDE METHIONINE SULFOXIDE REDUCTASE"/>
    <property type="match status" value="1"/>
</dbReference>
<name>A0ABV7XAZ9_9SPHN</name>
<feature type="domain" description="Peptide methionine sulphoxide reductase MsrA" evidence="5">
    <location>
        <begin position="5"/>
        <end position="157"/>
    </location>
</feature>
<keyword evidence="7" id="KW-1185">Reference proteome</keyword>
<keyword evidence="1 4" id="KW-0560">Oxidoreductase</keyword>
<comment type="catalytic activity">
    <reaction evidence="3 4">
        <text>[thioredoxin]-disulfide + L-methionine + H2O = L-methionine (S)-S-oxide + [thioredoxin]-dithiol</text>
        <dbReference type="Rhea" id="RHEA:19993"/>
        <dbReference type="Rhea" id="RHEA-COMP:10698"/>
        <dbReference type="Rhea" id="RHEA-COMP:10700"/>
        <dbReference type="ChEBI" id="CHEBI:15377"/>
        <dbReference type="ChEBI" id="CHEBI:29950"/>
        <dbReference type="ChEBI" id="CHEBI:50058"/>
        <dbReference type="ChEBI" id="CHEBI:57844"/>
        <dbReference type="ChEBI" id="CHEBI:58772"/>
        <dbReference type="EC" id="1.8.4.11"/>
    </reaction>
</comment>
<gene>
    <name evidence="4 6" type="primary">msrA</name>
    <name evidence="6" type="ORF">ACFOMD_12100</name>
</gene>
<dbReference type="Pfam" id="PF01625">
    <property type="entry name" value="PMSR"/>
    <property type="match status" value="1"/>
</dbReference>
<dbReference type="InterPro" id="IPR002569">
    <property type="entry name" value="Met_Sox_Rdtase_MsrA_dom"/>
</dbReference>
<dbReference type="Gene3D" id="3.30.1060.10">
    <property type="entry name" value="Peptide methionine sulphoxide reductase MsrA"/>
    <property type="match status" value="1"/>
</dbReference>
<evidence type="ECO:0000259" key="5">
    <source>
        <dbReference type="Pfam" id="PF01625"/>
    </source>
</evidence>
<proteinExistence type="inferred from homology"/>
<comment type="catalytic activity">
    <reaction evidence="2 4">
        <text>L-methionyl-[protein] + [thioredoxin]-disulfide + H2O = L-methionyl-(S)-S-oxide-[protein] + [thioredoxin]-dithiol</text>
        <dbReference type="Rhea" id="RHEA:14217"/>
        <dbReference type="Rhea" id="RHEA-COMP:10698"/>
        <dbReference type="Rhea" id="RHEA-COMP:10700"/>
        <dbReference type="Rhea" id="RHEA-COMP:12313"/>
        <dbReference type="Rhea" id="RHEA-COMP:12315"/>
        <dbReference type="ChEBI" id="CHEBI:15377"/>
        <dbReference type="ChEBI" id="CHEBI:16044"/>
        <dbReference type="ChEBI" id="CHEBI:29950"/>
        <dbReference type="ChEBI" id="CHEBI:44120"/>
        <dbReference type="ChEBI" id="CHEBI:50058"/>
        <dbReference type="EC" id="1.8.4.11"/>
    </reaction>
</comment>
<sequence length="180" mass="20205">MATETATFAAGCFWCYEAIYDDLKGVQSVESGYIGGHLDNPTYKQICNGDTGHAEAIRIEFDPAQVSYAELLDILFHVHDPTTLNRQGNDVGTQYRSAIFPHTPEQRAVAEEAIRTAQADWPAPIVTTIEDGDARWYPAEAYHQEYYATNGDSNPYCSFVVGPKVRKFREKYRDRLKSAA</sequence>